<dbReference type="InterPro" id="IPR056392">
    <property type="entry name" value="DGKtheta_RBD"/>
</dbReference>
<reference evidence="2 3" key="1">
    <citation type="submission" date="2023-05" db="EMBL/GenBank/DDBJ databases">
        <title>B98-5 Cell Line De Novo Hybrid Assembly: An Optical Mapping Approach.</title>
        <authorList>
            <person name="Kananen K."/>
            <person name="Auerbach J.A."/>
            <person name="Kautto E."/>
            <person name="Blachly J.S."/>
        </authorList>
    </citation>
    <scope>NUCLEOTIDE SEQUENCE [LARGE SCALE GENOMIC DNA]</scope>
    <source>
        <strain evidence="2">B95-8</strain>
        <tissue evidence="2">Cell line</tissue>
    </source>
</reference>
<organism evidence="2 3">
    <name type="scientific">Saguinus oedipus</name>
    <name type="common">Cotton-top tamarin</name>
    <name type="synonym">Oedipomidas oedipus</name>
    <dbReference type="NCBI Taxonomy" id="9490"/>
    <lineage>
        <taxon>Eukaryota</taxon>
        <taxon>Metazoa</taxon>
        <taxon>Chordata</taxon>
        <taxon>Craniata</taxon>
        <taxon>Vertebrata</taxon>
        <taxon>Euteleostomi</taxon>
        <taxon>Mammalia</taxon>
        <taxon>Eutheria</taxon>
        <taxon>Euarchontoglires</taxon>
        <taxon>Primates</taxon>
        <taxon>Haplorrhini</taxon>
        <taxon>Platyrrhini</taxon>
        <taxon>Cebidae</taxon>
        <taxon>Callitrichinae</taxon>
        <taxon>Saguinus</taxon>
    </lineage>
</organism>
<dbReference type="PROSITE" id="PS50200">
    <property type="entry name" value="RA"/>
    <property type="match status" value="1"/>
</dbReference>
<gene>
    <name evidence="2" type="ORF">P7K49_005800</name>
</gene>
<name>A0ABQ9W0M6_SAGOE</name>
<keyword evidence="3" id="KW-1185">Reference proteome</keyword>
<protein>
    <recommendedName>
        <fullName evidence="1">Ras-associating domain-containing protein</fullName>
    </recommendedName>
</protein>
<accession>A0ABQ9W0M6</accession>
<evidence type="ECO:0000259" key="1">
    <source>
        <dbReference type="PROSITE" id="PS50200"/>
    </source>
</evidence>
<dbReference type="InterPro" id="IPR029071">
    <property type="entry name" value="Ubiquitin-like_domsf"/>
</dbReference>
<feature type="domain" description="Ras-associating" evidence="1">
    <location>
        <begin position="175"/>
        <end position="215"/>
    </location>
</feature>
<dbReference type="Pfam" id="PF24099">
    <property type="entry name" value="RBD_DGKtheta"/>
    <property type="match status" value="1"/>
</dbReference>
<evidence type="ECO:0000313" key="2">
    <source>
        <dbReference type="EMBL" id="KAK2115174.1"/>
    </source>
</evidence>
<dbReference type="SUPFAM" id="SSF54236">
    <property type="entry name" value="Ubiquitin-like"/>
    <property type="match status" value="1"/>
</dbReference>
<dbReference type="Pfam" id="PF00788">
    <property type="entry name" value="RA"/>
    <property type="match status" value="1"/>
</dbReference>
<dbReference type="Proteomes" id="UP001266305">
    <property type="component" value="Unassembled WGS sequence"/>
</dbReference>
<dbReference type="InterPro" id="IPR000159">
    <property type="entry name" value="RA_dom"/>
</dbReference>
<dbReference type="EMBL" id="JASSZA010000003">
    <property type="protein sequence ID" value="KAK2115174.1"/>
    <property type="molecule type" value="Genomic_DNA"/>
</dbReference>
<proteinExistence type="predicted"/>
<dbReference type="Gene3D" id="3.10.20.90">
    <property type="entry name" value="Phosphatidylinositol 3-kinase Catalytic Subunit, Chain A, domain 1"/>
    <property type="match status" value="1"/>
</dbReference>
<comment type="caution">
    <text evidence="2">The sequence shown here is derived from an EMBL/GenBank/DDBJ whole genome shotgun (WGS) entry which is preliminary data.</text>
</comment>
<evidence type="ECO:0000313" key="3">
    <source>
        <dbReference type="Proteomes" id="UP001266305"/>
    </source>
</evidence>
<sequence>MPHHLPGTWDSWSFPGLGKKMLKIFDGDDAVRRTQFRLITVPRLASAEEVLVRGAWEASEPPPPLRALHLAPLTWLSQPGTPHPPAPTSLTSTPQLGPPTWLPQPDVLQEAALRAYHIPEDPGHLELRQLPPSSQACDAWAGGKAGSAVISEEGRSPASGEAMSEAWVIRALPRAQEVLKIYPGWLKVGVAYVSVRVTPQSTARSVVLEVLPLLGRQRTVLAEEQPLLTRLQDIRQVSECGCRPPGNQQPSATASALQDEEAEVWCRRSVLPGPASSPLSLQMSVRQLSQTRFYVAESRIVAPHISLFVGGLPPGLAPEEYSSLLLEAVATKGVSSVAGHGLLAGGGVWRLWGCSTEAGSCLSLSH</sequence>